<comment type="caution">
    <text evidence="1">The sequence shown here is derived from an EMBL/GenBank/DDBJ whole genome shotgun (WGS) entry which is preliminary data.</text>
</comment>
<dbReference type="RefSeq" id="WP_136695765.1">
    <property type="nucleotide sequence ID" value="NZ_CAXUGC010000005.1"/>
</dbReference>
<protein>
    <submittedName>
        <fullName evidence="1">DNA-binding protein</fullName>
    </submittedName>
</protein>
<name>A0A8S7K2S1_ECOLX</name>
<dbReference type="AlphaFoldDB" id="A0A8S7K2S1"/>
<keyword evidence="1" id="KW-0238">DNA-binding</keyword>
<dbReference type="Proteomes" id="UP000532204">
    <property type="component" value="Unassembled WGS sequence"/>
</dbReference>
<sequence>MYALKPMGIPGKAPAHVKAWTQQEDDLLITLYPQHTARDIAGRLGRSYEGVCGRISRLREQGRIGIKQQRLSDEMIATLIRNRHTRSLKELAHMAKVSTRTVTNRLRALGYSLIKCGDLHKNTVYSDRIVEIIRQLHDEQGLTFREIAQRLSHELQPNPTPTLAQRLYWRCTASDAVFRELLPD</sequence>
<gene>
    <name evidence="1" type="ORF">E6D34_26640</name>
</gene>
<dbReference type="EMBL" id="AASEBA010000121">
    <property type="protein sequence ID" value="EFC9752724.1"/>
    <property type="molecule type" value="Genomic_DNA"/>
</dbReference>
<accession>A0A8S7K2S1</accession>
<dbReference type="GO" id="GO:0003677">
    <property type="term" value="F:DNA binding"/>
    <property type="evidence" value="ECO:0007669"/>
    <property type="project" value="UniProtKB-KW"/>
</dbReference>
<evidence type="ECO:0000313" key="2">
    <source>
        <dbReference type="Proteomes" id="UP000532204"/>
    </source>
</evidence>
<evidence type="ECO:0000313" key="1">
    <source>
        <dbReference type="EMBL" id="EFC9752724.1"/>
    </source>
</evidence>
<organism evidence="1 2">
    <name type="scientific">Escherichia coli</name>
    <dbReference type="NCBI Taxonomy" id="562"/>
    <lineage>
        <taxon>Bacteria</taxon>
        <taxon>Pseudomonadati</taxon>
        <taxon>Pseudomonadota</taxon>
        <taxon>Gammaproteobacteria</taxon>
        <taxon>Enterobacterales</taxon>
        <taxon>Enterobacteriaceae</taxon>
        <taxon>Escherichia</taxon>
    </lineage>
</organism>
<proteinExistence type="predicted"/>
<reference evidence="1 2" key="1">
    <citation type="submission" date="2019-05" db="EMBL/GenBank/DDBJ databases">
        <authorList>
            <consortium name="NARMS: The National Antimicrobial Resistance Monitoring System"/>
        </authorList>
    </citation>
    <scope>NUCLEOTIDE SEQUENCE [LARGE SCALE GENOMIC DNA]</scope>
    <source>
        <strain evidence="1 2">CVM N18EC122</strain>
    </source>
</reference>